<dbReference type="Pfam" id="PF14915">
    <property type="entry name" value="CCDC144C"/>
    <property type="match status" value="1"/>
</dbReference>
<reference evidence="6 7" key="2">
    <citation type="journal article" date="2012" name="Nature">
        <title>Insights into hominid evolution from the gorilla genome sequence.</title>
        <authorList>
            <person name="Scally A."/>
            <person name="Dutheil J.Y."/>
            <person name="Hillier L.W."/>
            <person name="Jordan G.E."/>
            <person name="Goodhead I."/>
            <person name="Herrero J."/>
            <person name="Hobolth A."/>
            <person name="Lappalainen T."/>
            <person name="Mailund T."/>
            <person name="Marques-Bonet T."/>
            <person name="McCarthy S."/>
            <person name="Montgomery S.H."/>
            <person name="Schwalie P.C."/>
            <person name="Tang Y.A."/>
            <person name="Ward M.C."/>
            <person name="Xue Y."/>
            <person name="Yngvadottir B."/>
            <person name="Alkan C."/>
            <person name="Andersen L.N."/>
            <person name="Ayub Q."/>
            <person name="Ball E.V."/>
            <person name="Beal K."/>
            <person name="Bradley B.J."/>
            <person name="Chen Y."/>
            <person name="Clee C.M."/>
            <person name="Fitzgerald S."/>
            <person name="Graves T.A."/>
            <person name="Gu Y."/>
            <person name="Heath P."/>
            <person name="Heger A."/>
            <person name="Karakoc E."/>
            <person name="Kolb-Kokocinski A."/>
            <person name="Laird G.K."/>
            <person name="Lunter G."/>
            <person name="Meader S."/>
            <person name="Mort M."/>
            <person name="Mullikin J.C."/>
            <person name="Munch K."/>
            <person name="O'Connor T.D."/>
            <person name="Phillips A.D."/>
            <person name="Prado-Martinez J."/>
            <person name="Rogers A.S."/>
            <person name="Sajjadian S."/>
            <person name="Schmidt D."/>
            <person name="Shaw K."/>
            <person name="Simpson J.T."/>
            <person name="Stenson P.D."/>
            <person name="Turner D.J."/>
            <person name="Vigilant L."/>
            <person name="Vilella A.J."/>
            <person name="Whitener W."/>
            <person name="Zhu B."/>
            <person name="Cooper D.N."/>
            <person name="de Jong P."/>
            <person name="Dermitzakis E.T."/>
            <person name="Eichler E.E."/>
            <person name="Flicek P."/>
            <person name="Goldman N."/>
            <person name="Mundy N.I."/>
            <person name="Ning Z."/>
            <person name="Odom D.T."/>
            <person name="Ponting C.P."/>
            <person name="Quail M.A."/>
            <person name="Ryder O.A."/>
            <person name="Searle S.M."/>
            <person name="Warren W.C."/>
            <person name="Wilson R.K."/>
            <person name="Schierup M.H."/>
            <person name="Rogers J."/>
            <person name="Tyler-Smith C."/>
            <person name="Durbin R."/>
        </authorList>
    </citation>
    <scope>NUCLEOTIDE SEQUENCE [LARGE SCALE GENOMIC DNA]</scope>
</reference>
<feature type="region of interest" description="Disordered" evidence="4">
    <location>
        <begin position="295"/>
        <end position="350"/>
    </location>
</feature>
<proteinExistence type="predicted"/>
<organism evidence="6 7">
    <name type="scientific">Gorilla gorilla gorilla</name>
    <name type="common">Western lowland gorilla</name>
    <dbReference type="NCBI Taxonomy" id="9595"/>
    <lineage>
        <taxon>Eukaryota</taxon>
        <taxon>Metazoa</taxon>
        <taxon>Chordata</taxon>
        <taxon>Craniata</taxon>
        <taxon>Vertebrata</taxon>
        <taxon>Euteleostomi</taxon>
        <taxon>Mammalia</taxon>
        <taxon>Eutheria</taxon>
        <taxon>Euarchontoglires</taxon>
        <taxon>Primates</taxon>
        <taxon>Haplorrhini</taxon>
        <taxon>Catarrhini</taxon>
        <taxon>Hominidae</taxon>
        <taxon>Gorilla</taxon>
    </lineage>
</organism>
<evidence type="ECO:0000256" key="2">
    <source>
        <dbReference type="PROSITE-ProRule" id="PRU00023"/>
    </source>
</evidence>
<dbReference type="SUPFAM" id="SSF48403">
    <property type="entry name" value="Ankyrin repeat"/>
    <property type="match status" value="1"/>
</dbReference>
<dbReference type="Gene3D" id="1.25.40.20">
    <property type="entry name" value="Ankyrin repeat-containing domain"/>
    <property type="match status" value="2"/>
</dbReference>
<feature type="domain" description="CCDC144C-like coiled-coil" evidence="5">
    <location>
        <begin position="440"/>
        <end position="751"/>
    </location>
</feature>
<dbReference type="InterPro" id="IPR036770">
    <property type="entry name" value="Ankyrin_rpt-contain_sf"/>
</dbReference>
<dbReference type="InterPro" id="IPR002110">
    <property type="entry name" value="Ankyrin_rpt"/>
</dbReference>
<dbReference type="HOGENOM" id="CLU_001111_3_0_1"/>
<feature type="region of interest" description="Disordered" evidence="4">
    <location>
        <begin position="241"/>
        <end position="282"/>
    </location>
</feature>
<dbReference type="InterPro" id="IPR039497">
    <property type="entry name" value="CC144C-like_CC_dom"/>
</dbReference>
<dbReference type="GeneTree" id="ENSGT00940000163801"/>
<dbReference type="Pfam" id="PF12796">
    <property type="entry name" value="Ank_2"/>
    <property type="match status" value="1"/>
</dbReference>
<dbReference type="SMART" id="SM00248">
    <property type="entry name" value="ANK"/>
    <property type="match status" value="4"/>
</dbReference>
<dbReference type="EMBL" id="CABD030062473">
    <property type="status" value="NOT_ANNOTATED_CDS"/>
    <property type="molecule type" value="Genomic_DNA"/>
</dbReference>
<dbReference type="EMBL" id="CABD030062477">
    <property type="status" value="NOT_ANNOTATED_CDS"/>
    <property type="molecule type" value="Genomic_DNA"/>
</dbReference>
<keyword evidence="2" id="KW-0040">ANK repeat</keyword>
<dbReference type="Proteomes" id="UP000001519">
    <property type="component" value="Chromosome 9"/>
</dbReference>
<accession>G3QH92</accession>
<keyword evidence="7" id="KW-1185">Reference proteome</keyword>
<dbReference type="PANTHER" id="PTHR24147:SF1">
    <property type="entry name" value="ANKYRIN REPEAT DOMAIN-CONTAINING PROTEIN 20A1-RELATED"/>
    <property type="match status" value="1"/>
</dbReference>
<dbReference type="EMBL" id="CABD030062475">
    <property type="status" value="NOT_ANNOTATED_CDS"/>
    <property type="molecule type" value="Genomic_DNA"/>
</dbReference>
<name>G3QH92_GORGO</name>
<dbReference type="EMBL" id="CABD030062474">
    <property type="status" value="NOT_ANNOTATED_CDS"/>
    <property type="molecule type" value="Genomic_DNA"/>
</dbReference>
<evidence type="ECO:0000256" key="1">
    <source>
        <dbReference type="ARBA" id="ARBA00023054"/>
    </source>
</evidence>
<dbReference type="InParanoid" id="G3QH92"/>
<sequence length="762" mass="87257">MKLLGFGSRRGQRAQGSIDHVYTGSGYRIRDSELQKIHRAAVKGDAAEVERCLARRSGDLDALDKQHRTALHLACASGRVQVVTLLVSRKCQIDICDKENRTPLIQAVHCQEEACAVILLEHGAHPNLKDIYGNTALHYAVYSESTSLAEKLLSHGAHIEALDKDNNTPLLFAIICKKEKMVEFLLKKKASTHAVDRLRRNQLAHFRCVFLLSSIFHELRVDSLPASDDKDLSVATKQCVPEKVSEPLPGPSHEKGNRIVNVQGEGPPAKHPSLKPSTEVEDPAVKGAVQRKNVQTFRAEQALPVASEEEQERHERSEKKQPQVKEGNNTNKSEKIQLPENICDSTSSAAAGRLTQQRKIGKMYPQQFPKKLKEEHDRCTLKQENEEKTNVNMLYKKNREELERKEKQYKKEVEAKQLEPTVQSLEMKSKTARSTPNRDFHNHEEMKGLMDENCILKADIAILRQEICTMKNDNLEKENKYLKDIKIVKETNAALEKYIKLNEEMITETAFQYQQELNDLKAENTSLNAKLLKEKESKKRLEADIESYQSRLAAAISKHSESVKTERNLKLALERTQDVSVQVEMSSAISKVKDENEFLTEQLSETQVKFNALKDKFRKTRDILRKKSLALETVQNDLSQTQQQIQEMKEMYQNAEAKVNNSTGKCNCVEERICHLQCENAWLVQQLDDVHQKEDHKEIVTNIQRGFIESGKKDLVLEEKSKKLMNECDHLKESLFQYEREKAEEVVSIKEDKYFQTSRKKI</sequence>
<dbReference type="EMBL" id="CABD030062479">
    <property type="status" value="NOT_ANNOTATED_CDS"/>
    <property type="molecule type" value="Genomic_DNA"/>
</dbReference>
<feature type="compositionally biased region" description="Basic and acidic residues" evidence="4">
    <location>
        <begin position="311"/>
        <end position="323"/>
    </location>
</feature>
<dbReference type="InterPro" id="IPR050657">
    <property type="entry name" value="Ankyrin_repeat_domain"/>
</dbReference>
<dbReference type="STRING" id="9593.ENSGGOP00000001717"/>
<dbReference type="PROSITE" id="PS50088">
    <property type="entry name" value="ANK_REPEAT"/>
    <property type="match status" value="3"/>
</dbReference>
<evidence type="ECO:0000256" key="3">
    <source>
        <dbReference type="SAM" id="Coils"/>
    </source>
</evidence>
<feature type="coiled-coil region" evidence="3">
    <location>
        <begin position="589"/>
        <end position="672"/>
    </location>
</feature>
<dbReference type="FunCoup" id="G3QH92">
    <property type="interactions" value="11"/>
</dbReference>
<feature type="coiled-coil region" evidence="3">
    <location>
        <begin position="510"/>
        <end position="558"/>
    </location>
</feature>
<dbReference type="PROSITE" id="PS50297">
    <property type="entry name" value="ANK_REP_REGION"/>
    <property type="match status" value="2"/>
</dbReference>
<feature type="repeat" description="ANK" evidence="2">
    <location>
        <begin position="66"/>
        <end position="98"/>
    </location>
</feature>
<feature type="coiled-coil region" evidence="3">
    <location>
        <begin position="385"/>
        <end position="419"/>
    </location>
</feature>
<reference evidence="6" key="4">
    <citation type="submission" date="2025-09" db="UniProtKB">
        <authorList>
            <consortium name="Ensembl"/>
        </authorList>
    </citation>
    <scope>IDENTIFICATION</scope>
</reference>
<evidence type="ECO:0000256" key="4">
    <source>
        <dbReference type="SAM" id="MobiDB-lite"/>
    </source>
</evidence>
<protein>
    <recommendedName>
        <fullName evidence="5">CCDC144C-like coiled-coil domain-containing protein</fullName>
    </recommendedName>
</protein>
<reference evidence="7" key="1">
    <citation type="submission" date="2011-05" db="EMBL/GenBank/DDBJ databases">
        <title>Insights into the evolution of the great apes provided by the gorilla genome.</title>
        <authorList>
            <person name="Scally A."/>
        </authorList>
    </citation>
    <scope>NUCLEOTIDE SEQUENCE [LARGE SCALE GENOMIC DNA]</scope>
</reference>
<dbReference type="EMBL" id="CABD030062478">
    <property type="status" value="NOT_ANNOTATED_CDS"/>
    <property type="molecule type" value="Genomic_DNA"/>
</dbReference>
<reference evidence="6" key="3">
    <citation type="submission" date="2025-08" db="UniProtKB">
        <authorList>
            <consortium name="Ensembl"/>
        </authorList>
    </citation>
    <scope>IDENTIFICATION</scope>
</reference>
<dbReference type="Pfam" id="PF00023">
    <property type="entry name" value="Ank"/>
    <property type="match status" value="2"/>
</dbReference>
<dbReference type="OMA" id="INVNMLY"/>
<feature type="repeat" description="ANK" evidence="2">
    <location>
        <begin position="132"/>
        <end position="164"/>
    </location>
</feature>
<keyword evidence="1 3" id="KW-0175">Coiled coil</keyword>
<evidence type="ECO:0000259" key="5">
    <source>
        <dbReference type="Pfam" id="PF14915"/>
    </source>
</evidence>
<dbReference type="AlphaFoldDB" id="G3QH92"/>
<feature type="repeat" description="ANK" evidence="2">
    <location>
        <begin position="165"/>
        <end position="197"/>
    </location>
</feature>
<dbReference type="eggNOG" id="KOG0504">
    <property type="taxonomic scope" value="Eukaryota"/>
</dbReference>
<dbReference type="EMBL" id="CABD030062472">
    <property type="status" value="NOT_ANNOTATED_CDS"/>
    <property type="molecule type" value="Genomic_DNA"/>
</dbReference>
<gene>
    <name evidence="6" type="primary">LOC101152675</name>
</gene>
<dbReference type="PANTHER" id="PTHR24147">
    <property type="entry name" value="ANKYRIN REPEAT DOMAIN 36-RELATED"/>
    <property type="match status" value="1"/>
</dbReference>
<dbReference type="EMBL" id="CABD030062471">
    <property type="status" value="NOT_ANNOTATED_CDS"/>
    <property type="molecule type" value="Genomic_DNA"/>
</dbReference>
<evidence type="ECO:0000313" key="7">
    <source>
        <dbReference type="Proteomes" id="UP000001519"/>
    </source>
</evidence>
<evidence type="ECO:0000313" key="6">
    <source>
        <dbReference type="Ensembl" id="ENSGGOP00000001717.3"/>
    </source>
</evidence>
<dbReference type="EMBL" id="CABD030062476">
    <property type="status" value="NOT_ANNOTATED_CDS"/>
    <property type="molecule type" value="Genomic_DNA"/>
</dbReference>
<dbReference type="Bgee" id="ENSGGOG00000001746">
    <property type="expression patterns" value="Expressed in testis and 6 other cell types or tissues"/>
</dbReference>
<dbReference type="EMBL" id="CABD030062480">
    <property type="status" value="NOT_ANNOTATED_CDS"/>
    <property type="molecule type" value="Genomic_DNA"/>
</dbReference>
<dbReference type="Ensembl" id="ENSGGOT00000001755.3">
    <property type="protein sequence ID" value="ENSGGOP00000001717.3"/>
    <property type="gene ID" value="ENSGGOG00000001746.3"/>
</dbReference>